<name>A0A8K1FMI8_PYTOL</name>
<evidence type="ECO:0000313" key="1">
    <source>
        <dbReference type="EMBL" id="TMW63703.1"/>
    </source>
</evidence>
<organism evidence="1 2">
    <name type="scientific">Pythium oligandrum</name>
    <name type="common">Mycoparasitic fungus</name>
    <dbReference type="NCBI Taxonomy" id="41045"/>
    <lineage>
        <taxon>Eukaryota</taxon>
        <taxon>Sar</taxon>
        <taxon>Stramenopiles</taxon>
        <taxon>Oomycota</taxon>
        <taxon>Peronosporomycetes</taxon>
        <taxon>Pythiales</taxon>
        <taxon>Pythiaceae</taxon>
        <taxon>Pythium</taxon>
    </lineage>
</organism>
<reference evidence="1" key="1">
    <citation type="submission" date="2019-03" db="EMBL/GenBank/DDBJ databases">
        <title>Long read genome sequence of the mycoparasitic Pythium oligandrum ATCC 38472 isolated from sugarbeet rhizosphere.</title>
        <authorList>
            <person name="Gaulin E."/>
        </authorList>
    </citation>
    <scope>NUCLEOTIDE SEQUENCE</scope>
    <source>
        <strain evidence="1">ATCC 38472_TT</strain>
    </source>
</reference>
<evidence type="ECO:0000313" key="2">
    <source>
        <dbReference type="Proteomes" id="UP000794436"/>
    </source>
</evidence>
<comment type="caution">
    <text evidence="1">The sequence shown here is derived from an EMBL/GenBank/DDBJ whole genome shotgun (WGS) entry which is preliminary data.</text>
</comment>
<dbReference type="EMBL" id="SPLM01000072">
    <property type="protein sequence ID" value="TMW63703.1"/>
    <property type="molecule type" value="Genomic_DNA"/>
</dbReference>
<proteinExistence type="predicted"/>
<dbReference type="OrthoDB" id="114994at2759"/>
<evidence type="ECO:0008006" key="3">
    <source>
        <dbReference type="Google" id="ProtNLM"/>
    </source>
</evidence>
<keyword evidence="2" id="KW-1185">Reference proteome</keyword>
<dbReference type="Proteomes" id="UP000794436">
    <property type="component" value="Unassembled WGS sequence"/>
</dbReference>
<gene>
    <name evidence="1" type="ORF">Poli38472_002644</name>
</gene>
<accession>A0A8K1FMI8</accession>
<dbReference type="AlphaFoldDB" id="A0A8K1FMI8"/>
<protein>
    <recommendedName>
        <fullName evidence="3">PX domain-containing protein</fullName>
    </recommendedName>
</protein>
<sequence length="188" mass="21247">MYAQGLQSLGSVTVQPANVSRRSQAMLMLKNIDKVQVKETVKLDGHRYYHIDIFLKQVQSRIPTNANEGEEIPQRRPDLQVKHRYSDFMDLRYAMHKHARGSHEDHTTCSYCTQIVNYAVVGRAQPGLFTALTQVGSSAKIALVDAFINDMMQLALSAEVQYPGRCRAQHTVPALLSAFLQPEPQDEY</sequence>